<dbReference type="InterPro" id="IPR017853">
    <property type="entry name" value="GH"/>
</dbReference>
<dbReference type="PANTHER" id="PTHR22762">
    <property type="entry name" value="ALPHA-GLUCOSIDASE"/>
    <property type="match status" value="1"/>
</dbReference>
<proteinExistence type="inferred from homology"/>
<dbReference type="InterPro" id="IPR030458">
    <property type="entry name" value="Glyco_hydro_31_AS"/>
</dbReference>
<protein>
    <recommendedName>
        <fullName evidence="3">alpha-glucosidase</fullName>
        <ecNumber evidence="3">3.2.1.20</ecNumber>
    </recommendedName>
    <alternativeName>
        <fullName evidence="8">Maltase</fullName>
    </alternativeName>
</protein>
<evidence type="ECO:0000259" key="10">
    <source>
        <dbReference type="Pfam" id="PF01055"/>
    </source>
</evidence>
<feature type="domain" description="Glycosyl hydrolase family 31 C-terminal" evidence="12">
    <location>
        <begin position="661"/>
        <end position="750"/>
    </location>
</feature>
<dbReference type="PANTHER" id="PTHR22762:SF133">
    <property type="entry name" value="P-TYPE DOMAIN-CONTAINING PROTEIN"/>
    <property type="match status" value="1"/>
</dbReference>
<evidence type="ECO:0000256" key="6">
    <source>
        <dbReference type="ARBA" id="ARBA00023180"/>
    </source>
</evidence>
<dbReference type="InterPro" id="IPR048395">
    <property type="entry name" value="Glyco_hydro_31_C"/>
</dbReference>
<accession>A0A6P6UBP3</accession>
<evidence type="ECO:0000259" key="12">
    <source>
        <dbReference type="Pfam" id="PF21365"/>
    </source>
</evidence>
<comment type="catalytic activity">
    <reaction evidence="1">
        <text>Hydrolysis of terminal, non-reducing (1-&gt;4)-linked alpha-D-glucose residues with release of alpha-D-glucose.</text>
        <dbReference type="EC" id="3.2.1.20"/>
    </reaction>
</comment>
<feature type="domain" description="Glycoside hydrolase family 31 N-terminal" evidence="11">
    <location>
        <begin position="84"/>
        <end position="261"/>
    </location>
</feature>
<dbReference type="Pfam" id="PF21365">
    <property type="entry name" value="Glyco_hydro_31_3rd"/>
    <property type="match status" value="1"/>
</dbReference>
<keyword evidence="5 9" id="KW-0378">Hydrolase</keyword>
<organism evidence="13 14">
    <name type="scientific">Coffea arabica</name>
    <name type="common">Arabian coffee</name>
    <dbReference type="NCBI Taxonomy" id="13443"/>
    <lineage>
        <taxon>Eukaryota</taxon>
        <taxon>Viridiplantae</taxon>
        <taxon>Streptophyta</taxon>
        <taxon>Embryophyta</taxon>
        <taxon>Tracheophyta</taxon>
        <taxon>Spermatophyta</taxon>
        <taxon>Magnoliopsida</taxon>
        <taxon>eudicotyledons</taxon>
        <taxon>Gunneridae</taxon>
        <taxon>Pentapetalae</taxon>
        <taxon>asterids</taxon>
        <taxon>lamiids</taxon>
        <taxon>Gentianales</taxon>
        <taxon>Rubiaceae</taxon>
        <taxon>Ixoroideae</taxon>
        <taxon>Gardenieae complex</taxon>
        <taxon>Bertiereae - Coffeeae clade</taxon>
        <taxon>Coffeeae</taxon>
        <taxon>Coffea</taxon>
    </lineage>
</organism>
<dbReference type="GO" id="GO:0005975">
    <property type="term" value="P:carbohydrate metabolic process"/>
    <property type="evidence" value="ECO:0007669"/>
    <property type="project" value="InterPro"/>
</dbReference>
<keyword evidence="7 9" id="KW-0326">Glycosidase</keyword>
<comment type="similarity">
    <text evidence="2 9">Belongs to the glycosyl hydrolase 31 family.</text>
</comment>
<keyword evidence="4" id="KW-0732">Signal</keyword>
<dbReference type="GeneID" id="113709327"/>
<dbReference type="GO" id="GO:0090599">
    <property type="term" value="F:alpha-glucosidase activity"/>
    <property type="evidence" value="ECO:0007669"/>
    <property type="project" value="UniProtKB-ARBA"/>
</dbReference>
<dbReference type="Proteomes" id="UP001652660">
    <property type="component" value="Chromosome 9e"/>
</dbReference>
<dbReference type="Gene3D" id="2.60.40.1180">
    <property type="entry name" value="Golgi alpha-mannosidase II"/>
    <property type="match status" value="2"/>
</dbReference>
<dbReference type="Pfam" id="PF01055">
    <property type="entry name" value="Glyco_hydro_31_2nd"/>
    <property type="match status" value="1"/>
</dbReference>
<evidence type="ECO:0000256" key="3">
    <source>
        <dbReference type="ARBA" id="ARBA00012741"/>
    </source>
</evidence>
<dbReference type="PROSITE" id="PS00707">
    <property type="entry name" value="GLYCOSYL_HYDROL_F31_2"/>
    <property type="match status" value="1"/>
</dbReference>
<dbReference type="OrthoDB" id="5839090at2759"/>
<dbReference type="CDD" id="cd14752">
    <property type="entry name" value="GH31_N"/>
    <property type="match status" value="1"/>
</dbReference>
<dbReference type="FunFam" id="3.20.20.80:FF:000016">
    <property type="entry name" value="Maltase-glucoamylase, intestinal"/>
    <property type="match status" value="1"/>
</dbReference>
<dbReference type="Gene3D" id="3.20.20.80">
    <property type="entry name" value="Glycosidases"/>
    <property type="match status" value="1"/>
</dbReference>
<evidence type="ECO:0000256" key="2">
    <source>
        <dbReference type="ARBA" id="ARBA00007806"/>
    </source>
</evidence>
<name>A0A6P6UBP3_COFAR</name>
<evidence type="ECO:0000256" key="4">
    <source>
        <dbReference type="ARBA" id="ARBA00022729"/>
    </source>
</evidence>
<evidence type="ECO:0000256" key="7">
    <source>
        <dbReference type="ARBA" id="ARBA00023295"/>
    </source>
</evidence>
<dbReference type="SUPFAM" id="SSF51445">
    <property type="entry name" value="(Trans)glycosidases"/>
    <property type="match status" value="1"/>
</dbReference>
<evidence type="ECO:0000313" key="14">
    <source>
        <dbReference type="RefSeq" id="XP_027087874.1"/>
    </source>
</evidence>
<dbReference type="CDD" id="cd06602">
    <property type="entry name" value="GH31_MGAM_SI_GAA"/>
    <property type="match status" value="1"/>
</dbReference>
<dbReference type="Gene3D" id="2.60.40.1760">
    <property type="entry name" value="glycosyl hydrolase (family 31)"/>
    <property type="match status" value="1"/>
</dbReference>
<reference evidence="14" key="2">
    <citation type="submission" date="2025-08" db="UniProtKB">
        <authorList>
            <consortium name="RefSeq"/>
        </authorList>
    </citation>
    <scope>IDENTIFICATION</scope>
    <source>
        <tissue evidence="14">Leaves</tissue>
    </source>
</reference>
<dbReference type="InterPro" id="IPR011013">
    <property type="entry name" value="Gal_mutarotase_sf_dom"/>
</dbReference>
<evidence type="ECO:0000256" key="5">
    <source>
        <dbReference type="ARBA" id="ARBA00022801"/>
    </source>
</evidence>
<dbReference type="InterPro" id="IPR030459">
    <property type="entry name" value="Glyco_hydro_31_CS"/>
</dbReference>
<dbReference type="AlphaFoldDB" id="A0A6P6UBP3"/>
<evidence type="ECO:0000313" key="13">
    <source>
        <dbReference type="Proteomes" id="UP001652660"/>
    </source>
</evidence>
<dbReference type="InterPro" id="IPR013780">
    <property type="entry name" value="Glyco_hydro_b"/>
</dbReference>
<evidence type="ECO:0000256" key="8">
    <source>
        <dbReference type="ARBA" id="ARBA00041343"/>
    </source>
</evidence>
<dbReference type="SUPFAM" id="SSF51011">
    <property type="entry name" value="Glycosyl hydrolase domain"/>
    <property type="match status" value="1"/>
</dbReference>
<dbReference type="SUPFAM" id="SSF74650">
    <property type="entry name" value="Galactose mutarotase-like"/>
    <property type="match status" value="1"/>
</dbReference>
<dbReference type="Pfam" id="PF13802">
    <property type="entry name" value="Gal_mutarotas_2"/>
    <property type="match status" value="1"/>
</dbReference>
<keyword evidence="6" id="KW-0325">Glycoprotein</keyword>
<dbReference type="InterPro" id="IPR000322">
    <property type="entry name" value="Glyco_hydro_31_TIM"/>
</dbReference>
<keyword evidence="13" id="KW-1185">Reference proteome</keyword>
<dbReference type="RefSeq" id="XP_027087874.1">
    <property type="nucleotide sequence ID" value="XM_027232073.2"/>
</dbReference>
<evidence type="ECO:0000256" key="1">
    <source>
        <dbReference type="ARBA" id="ARBA00001657"/>
    </source>
</evidence>
<reference evidence="13" key="1">
    <citation type="journal article" date="2025" name="Foods">
        <title>Unveiling the Microbial Signatures of Arabica Coffee Cherries: Insights into Ripeness Specific Diversity, Functional Traits, and Implications for Quality and Safety.</title>
        <authorList>
            <consortium name="RefSeq"/>
            <person name="Tenea G.N."/>
            <person name="Cifuentes V."/>
            <person name="Reyes P."/>
            <person name="Cevallos-Vallejos M."/>
        </authorList>
    </citation>
    <scope>NUCLEOTIDE SEQUENCE [LARGE SCALE GENOMIC DNA]</scope>
</reference>
<evidence type="ECO:0000256" key="9">
    <source>
        <dbReference type="RuleBase" id="RU361185"/>
    </source>
</evidence>
<dbReference type="PROSITE" id="PS00129">
    <property type="entry name" value="GLYCOSYL_HYDROL_F31_1"/>
    <property type="match status" value="1"/>
</dbReference>
<gene>
    <name evidence="14" type="primary">LOC113709327</name>
</gene>
<sequence length="903" mass="101753">MTSKLSSSARRRYLQFLLQFQWLLVLVFNYQISLFAAQETEEAVGYGYVIKSVGTDSAGRSMTAQLDLIKESSVFGPDIPNLLLTASFETNDRLRIRITDPNNQRWEVPYDILPRQPPTQLLQPPPNHSNIRHLLSDSTSDLVFQLHNTFPFGFSVSRLSTGETLFNTTPEPNNPNTFLIYKDQYLQLSSSLPPDRANIYGLGEHTKSTFRLKHNQTLTLWNADIGSVNLDLNLYGFHPFYLDVRPPNGKSHGVLLLNSNGMDIVYTGDRITYKVIGGILDLYFFAGPTPEMVIDQYTQLIGRPAAMPYWSFGFHQCRYGYKNVSTLERVVAGYAKAGIPLEVMWTDIDYMDAYKDFTLDPINFPLDKMKTFIDMLHHNGQKYVVILDPGISINQTYATYIRGMQADIFIKRENMPYEGRVWPGEVYFPDFLNPAGGLFWSNEISEFHKLVSFDGLWIDMNEISNFNTSSPNPTSTIDNPPYKINNSGAQLPIAWKTVPGTAVHFFNVTEYNVHNLYGFLESRATSQALVKLKGKRPFVLSRSTFVGSGKFTAHWTGDNAATWDDLAYTIPTILSFGLFGVPMVGADICGFSLNTTEELCRRWIQLGAFYPFARDHTSIDTISQELYIWDSVAASARKVLGLRYQLLPYFYTLMYEAHLKGMPVARPLFFSFPDDINTYGISSQYLLGKGVMISPVLKQGAVTVDAYFPAGKWFSLFNYSQSVSLTEGQYVTLDAPPDHINVHVHEGNVLALQGKAMTTQAARKTSFNLLVVVSSKENSTGKLFLDDGEEVEIASDKGMWTLVQFNSYIYNGTVTLESKVVNGDFGLSQRWIIDKVTFLGLDNVRELKGYAITTSNRQQKYQIAGMRSMRSELKVNGQLASVEISGMKMLVGKELKLELSLSI</sequence>
<dbReference type="GO" id="GO:0030246">
    <property type="term" value="F:carbohydrate binding"/>
    <property type="evidence" value="ECO:0007669"/>
    <property type="project" value="InterPro"/>
</dbReference>
<feature type="domain" description="Glycoside hydrolase family 31 TIM barrel" evidence="10">
    <location>
        <begin position="304"/>
        <end position="653"/>
    </location>
</feature>
<dbReference type="InterPro" id="IPR025887">
    <property type="entry name" value="Glyco_hydro_31_N_dom"/>
</dbReference>
<dbReference type="EC" id="3.2.1.20" evidence="3"/>
<dbReference type="FunFam" id="2.60.40.1180:FF:000044">
    <property type="entry name" value="Alpha-glucosidase 1"/>
    <property type="match status" value="1"/>
</dbReference>
<evidence type="ECO:0000259" key="11">
    <source>
        <dbReference type="Pfam" id="PF13802"/>
    </source>
</evidence>